<evidence type="ECO:0000256" key="12">
    <source>
        <dbReference type="SAM" id="Phobius"/>
    </source>
</evidence>
<dbReference type="CDD" id="cd06225">
    <property type="entry name" value="HAMP"/>
    <property type="match status" value="1"/>
</dbReference>
<dbReference type="Gene3D" id="3.30.450.20">
    <property type="entry name" value="PAS domain"/>
    <property type="match status" value="1"/>
</dbReference>
<dbReference type="PROSITE" id="PS50885">
    <property type="entry name" value="HAMP"/>
    <property type="match status" value="1"/>
</dbReference>
<evidence type="ECO:0000256" key="2">
    <source>
        <dbReference type="ARBA" id="ARBA00004651"/>
    </source>
</evidence>
<comment type="subcellular location">
    <subcellularLocation>
        <location evidence="2">Cell membrane</location>
        <topology evidence="2">Multi-pass membrane protein</topology>
    </subcellularLocation>
</comment>
<dbReference type="Gene3D" id="6.10.340.10">
    <property type="match status" value="1"/>
</dbReference>
<keyword evidence="8" id="KW-0418">Kinase</keyword>
<keyword evidence="6" id="KW-0808">Transferase</keyword>
<feature type="domain" description="HAMP" evidence="14">
    <location>
        <begin position="322"/>
        <end position="374"/>
    </location>
</feature>
<dbReference type="InterPro" id="IPR005467">
    <property type="entry name" value="His_kinase_dom"/>
</dbReference>
<dbReference type="SMART" id="SM00387">
    <property type="entry name" value="HATPase_c"/>
    <property type="match status" value="1"/>
</dbReference>
<dbReference type="Pfam" id="PF02743">
    <property type="entry name" value="dCache_1"/>
    <property type="match status" value="1"/>
</dbReference>
<evidence type="ECO:0000256" key="3">
    <source>
        <dbReference type="ARBA" id="ARBA00012438"/>
    </source>
</evidence>
<comment type="catalytic activity">
    <reaction evidence="1">
        <text>ATP + protein L-histidine = ADP + protein N-phospho-L-histidine.</text>
        <dbReference type="EC" id="2.7.13.3"/>
    </reaction>
</comment>
<keyword evidence="9 12" id="KW-1133">Transmembrane helix</keyword>
<keyword evidence="7 12" id="KW-0812">Transmembrane</keyword>
<accession>A0ABW7C505</accession>
<evidence type="ECO:0000259" key="13">
    <source>
        <dbReference type="PROSITE" id="PS50109"/>
    </source>
</evidence>
<evidence type="ECO:0000256" key="8">
    <source>
        <dbReference type="ARBA" id="ARBA00022777"/>
    </source>
</evidence>
<protein>
    <recommendedName>
        <fullName evidence="3">histidine kinase</fullName>
        <ecNumber evidence="3">2.7.13.3</ecNumber>
    </recommendedName>
</protein>
<dbReference type="InterPro" id="IPR003660">
    <property type="entry name" value="HAMP_dom"/>
</dbReference>
<organism evidence="15 16">
    <name type="scientific">Limnothrix redekei LRLZ20PSL1</name>
    <dbReference type="NCBI Taxonomy" id="3112953"/>
    <lineage>
        <taxon>Bacteria</taxon>
        <taxon>Bacillati</taxon>
        <taxon>Cyanobacteriota</taxon>
        <taxon>Cyanophyceae</taxon>
        <taxon>Pseudanabaenales</taxon>
        <taxon>Pseudanabaenaceae</taxon>
        <taxon>Limnothrix</taxon>
    </lineage>
</organism>
<dbReference type="Proteomes" id="UP001604335">
    <property type="component" value="Unassembled WGS sequence"/>
</dbReference>
<dbReference type="InterPro" id="IPR003594">
    <property type="entry name" value="HATPase_dom"/>
</dbReference>
<dbReference type="SUPFAM" id="SSF47384">
    <property type="entry name" value="Homodimeric domain of signal transducing histidine kinase"/>
    <property type="match status" value="1"/>
</dbReference>
<evidence type="ECO:0000259" key="14">
    <source>
        <dbReference type="PROSITE" id="PS50885"/>
    </source>
</evidence>
<gene>
    <name evidence="15" type="ORF">VPK24_01350</name>
</gene>
<dbReference type="Pfam" id="PF00672">
    <property type="entry name" value="HAMP"/>
    <property type="match status" value="1"/>
</dbReference>
<evidence type="ECO:0000256" key="4">
    <source>
        <dbReference type="ARBA" id="ARBA00022475"/>
    </source>
</evidence>
<dbReference type="SUPFAM" id="SSF158472">
    <property type="entry name" value="HAMP domain-like"/>
    <property type="match status" value="1"/>
</dbReference>
<feature type="transmembrane region" description="Helical" evidence="12">
    <location>
        <begin position="298"/>
        <end position="320"/>
    </location>
</feature>
<keyword evidence="5" id="KW-0597">Phosphoprotein</keyword>
<dbReference type="EMBL" id="JAZAQF010000006">
    <property type="protein sequence ID" value="MFG3816267.1"/>
    <property type="molecule type" value="Genomic_DNA"/>
</dbReference>
<dbReference type="InterPro" id="IPR004358">
    <property type="entry name" value="Sig_transdc_His_kin-like_C"/>
</dbReference>
<dbReference type="RefSeq" id="WP_393010035.1">
    <property type="nucleotide sequence ID" value="NZ_JAZAQF010000006.1"/>
</dbReference>
<keyword evidence="15" id="KW-0547">Nucleotide-binding</keyword>
<comment type="caution">
    <text evidence="15">The sequence shown here is derived from an EMBL/GenBank/DDBJ whole genome shotgun (WGS) entry which is preliminary data.</text>
</comment>
<proteinExistence type="predicted"/>
<evidence type="ECO:0000256" key="5">
    <source>
        <dbReference type="ARBA" id="ARBA00022553"/>
    </source>
</evidence>
<dbReference type="SUPFAM" id="SSF103190">
    <property type="entry name" value="Sensory domain-like"/>
    <property type="match status" value="1"/>
</dbReference>
<dbReference type="PRINTS" id="PR00344">
    <property type="entry name" value="BCTRLSENSOR"/>
</dbReference>
<dbReference type="InterPro" id="IPR033479">
    <property type="entry name" value="dCache_1"/>
</dbReference>
<evidence type="ECO:0000256" key="6">
    <source>
        <dbReference type="ARBA" id="ARBA00022679"/>
    </source>
</evidence>
<dbReference type="InterPro" id="IPR029151">
    <property type="entry name" value="Sensor-like_sf"/>
</dbReference>
<keyword evidence="10" id="KW-0902">Two-component regulatory system</keyword>
<dbReference type="GO" id="GO:0005524">
    <property type="term" value="F:ATP binding"/>
    <property type="evidence" value="ECO:0007669"/>
    <property type="project" value="UniProtKB-KW"/>
</dbReference>
<evidence type="ECO:0000313" key="16">
    <source>
        <dbReference type="Proteomes" id="UP001604335"/>
    </source>
</evidence>
<evidence type="ECO:0000256" key="11">
    <source>
        <dbReference type="ARBA" id="ARBA00023136"/>
    </source>
</evidence>
<keyword evidence="16" id="KW-1185">Reference proteome</keyword>
<dbReference type="CDD" id="cd18773">
    <property type="entry name" value="PDC1_HK_sensor"/>
    <property type="match status" value="1"/>
</dbReference>
<evidence type="ECO:0000256" key="7">
    <source>
        <dbReference type="ARBA" id="ARBA00022692"/>
    </source>
</evidence>
<evidence type="ECO:0000256" key="1">
    <source>
        <dbReference type="ARBA" id="ARBA00000085"/>
    </source>
</evidence>
<dbReference type="Gene3D" id="3.30.565.10">
    <property type="entry name" value="Histidine kinase-like ATPase, C-terminal domain"/>
    <property type="match status" value="1"/>
</dbReference>
<dbReference type="InterPro" id="IPR003661">
    <property type="entry name" value="HisK_dim/P_dom"/>
</dbReference>
<dbReference type="Pfam" id="PF02518">
    <property type="entry name" value="HATPase_c"/>
    <property type="match status" value="1"/>
</dbReference>
<dbReference type="PANTHER" id="PTHR43065:SF50">
    <property type="entry name" value="HISTIDINE KINASE"/>
    <property type="match status" value="1"/>
</dbReference>
<keyword evidence="11 12" id="KW-0472">Membrane</keyword>
<sequence>MKATFFSRFFAREYSLAMLMRVGLVILVIGNVVLIGGALIGLSYQSYIDRTLQLQRIRSQSIVSRIETYLDDIQLHLSYLTKVRGFSELHPWEHRNMLEGLVRDNHHYESVALFDRQGKLLTTIAPYVRDEVAAIALTRPYHSVVQRVLQYQSRQITHVELNPRTQVPAITIATPVHNQQDQLDGVLVAQVNLEFLDFIVAHNRVGQTGYTYILDRRGMLIAKTRSPNKAYQRFQLQKAPASVTQYATESRTNSNRVRSYQGLANVPVLGVTDYMSSIQWYVVVELPLQEVYAPVRQWGLVLLGALLISIMISIAIGILVTRSLIQPLTLLTAAAKKIREGNYHTKVKVSQRNELGALAATFNSMTTEIQAVVADLGQKNDDLEATLLELKQTQSQLVQSEKMSGLGQLVAGIAHEINNPVNFIHGNLVHAKLYMNQLLTVIAAYRARDNQPLPVETESGPIDDEELDFIIEDFSQLLSSMEVGASRIRKIVISLRNFARLDEADYKQANLHEGIDNTLVILGSRLKSCKGRSEIVVKKHYGDLPLVTCYPGQLNQAIMNLLSNAIDALEELMLAPQEQRIPTIEIFTATTPDRWVKIQIQDNALGIPDGLLQRIFDPFFTTKDVGKGTGLGLSISYKIVQEKHGGRLSCQSQPGQGTTFTIEIPIDGQLPLDTKLPLAVAAAIEPH</sequence>
<dbReference type="EC" id="2.7.13.3" evidence="3"/>
<name>A0ABW7C505_9CYAN</name>
<dbReference type="SUPFAM" id="SSF55874">
    <property type="entry name" value="ATPase domain of HSP90 chaperone/DNA topoisomerase II/histidine kinase"/>
    <property type="match status" value="1"/>
</dbReference>
<dbReference type="PANTHER" id="PTHR43065">
    <property type="entry name" value="SENSOR HISTIDINE KINASE"/>
    <property type="match status" value="1"/>
</dbReference>
<keyword evidence="4" id="KW-1003">Cell membrane</keyword>
<evidence type="ECO:0000256" key="10">
    <source>
        <dbReference type="ARBA" id="ARBA00023012"/>
    </source>
</evidence>
<feature type="domain" description="Histidine kinase" evidence="13">
    <location>
        <begin position="412"/>
        <end position="668"/>
    </location>
</feature>
<dbReference type="PROSITE" id="PS50109">
    <property type="entry name" value="HIS_KIN"/>
    <property type="match status" value="1"/>
</dbReference>
<dbReference type="SMART" id="SM00304">
    <property type="entry name" value="HAMP"/>
    <property type="match status" value="1"/>
</dbReference>
<dbReference type="CDD" id="cd00082">
    <property type="entry name" value="HisKA"/>
    <property type="match status" value="1"/>
</dbReference>
<dbReference type="InterPro" id="IPR036890">
    <property type="entry name" value="HATPase_C_sf"/>
</dbReference>
<reference evidence="16" key="1">
    <citation type="journal article" date="2024" name="Algal Res.">
        <title>Biochemical, toxicological and genomic investigation of a high-biomass producing Limnothrix strain isolated from Italian shallow drinking water reservoir.</title>
        <authorList>
            <person name="Simonazzi M."/>
            <person name="Shishido T.K."/>
            <person name="Delbaje E."/>
            <person name="Wahlsten M."/>
            <person name="Fewer D.P."/>
            <person name="Sivonen K."/>
            <person name="Pezzolesi L."/>
            <person name="Pistocchi R."/>
        </authorList>
    </citation>
    <scope>NUCLEOTIDE SEQUENCE [LARGE SCALE GENOMIC DNA]</scope>
    <source>
        <strain evidence="16">LRLZ20PSL1</strain>
    </source>
</reference>
<dbReference type="Gene3D" id="1.10.287.130">
    <property type="match status" value="1"/>
</dbReference>
<feature type="transmembrane region" description="Helical" evidence="12">
    <location>
        <begin position="21"/>
        <end position="44"/>
    </location>
</feature>
<evidence type="ECO:0000256" key="9">
    <source>
        <dbReference type="ARBA" id="ARBA00022989"/>
    </source>
</evidence>
<dbReference type="InterPro" id="IPR036097">
    <property type="entry name" value="HisK_dim/P_sf"/>
</dbReference>
<evidence type="ECO:0000313" key="15">
    <source>
        <dbReference type="EMBL" id="MFG3816267.1"/>
    </source>
</evidence>
<keyword evidence="15" id="KW-0067">ATP-binding</keyword>